<evidence type="ECO:0000313" key="2">
    <source>
        <dbReference type="EMBL" id="KAK4115881.1"/>
    </source>
</evidence>
<evidence type="ECO:0000313" key="3">
    <source>
        <dbReference type="Proteomes" id="UP001302812"/>
    </source>
</evidence>
<keyword evidence="3" id="KW-1185">Reference proteome</keyword>
<dbReference type="EMBL" id="MU853334">
    <property type="protein sequence ID" value="KAK4115881.1"/>
    <property type="molecule type" value="Genomic_DNA"/>
</dbReference>
<organism evidence="2 3">
    <name type="scientific">Canariomyces notabilis</name>
    <dbReference type="NCBI Taxonomy" id="2074819"/>
    <lineage>
        <taxon>Eukaryota</taxon>
        <taxon>Fungi</taxon>
        <taxon>Dikarya</taxon>
        <taxon>Ascomycota</taxon>
        <taxon>Pezizomycotina</taxon>
        <taxon>Sordariomycetes</taxon>
        <taxon>Sordariomycetidae</taxon>
        <taxon>Sordariales</taxon>
        <taxon>Chaetomiaceae</taxon>
        <taxon>Canariomyces</taxon>
    </lineage>
</organism>
<dbReference type="RefSeq" id="XP_064673451.1">
    <property type="nucleotide sequence ID" value="XM_064819056.1"/>
</dbReference>
<gene>
    <name evidence="2" type="ORF">N656DRAFT_842683</name>
</gene>
<accession>A0AAN6YVS5</accession>
<sequence>MDLSLAFAHDVEAYYWDVRLRRLVLVNQLAKDMLESRTACGEGGAADETKSEVYARLVTTEDRQAALDAAQEYPVAVYGPSPEKHRMATSPSPGPKIPEKSSQKNPQRQTRLTALGIIIPSQSRHILEAPEVGPKRPPTDPGHPDCSDAARTELSKAAFRLLRAFEHTVKMHESEFKMNDKQRDEDLRYYRETCQTRRQLKLLAEPAPIRDANESEQDWRVLSRF</sequence>
<evidence type="ECO:0000256" key="1">
    <source>
        <dbReference type="SAM" id="MobiDB-lite"/>
    </source>
</evidence>
<dbReference type="GeneID" id="89943182"/>
<name>A0AAN6YVS5_9PEZI</name>
<dbReference type="Proteomes" id="UP001302812">
    <property type="component" value="Unassembled WGS sequence"/>
</dbReference>
<comment type="caution">
    <text evidence="2">The sequence shown here is derived from an EMBL/GenBank/DDBJ whole genome shotgun (WGS) entry which is preliminary data.</text>
</comment>
<feature type="region of interest" description="Disordered" evidence="1">
    <location>
        <begin position="79"/>
        <end position="108"/>
    </location>
</feature>
<dbReference type="AlphaFoldDB" id="A0AAN6YVS5"/>
<protein>
    <submittedName>
        <fullName evidence="2">Uncharacterized protein</fullName>
    </submittedName>
</protein>
<proteinExistence type="predicted"/>
<reference evidence="2" key="2">
    <citation type="submission" date="2023-05" db="EMBL/GenBank/DDBJ databases">
        <authorList>
            <consortium name="Lawrence Berkeley National Laboratory"/>
            <person name="Steindorff A."/>
            <person name="Hensen N."/>
            <person name="Bonometti L."/>
            <person name="Westerberg I."/>
            <person name="Brannstrom I.O."/>
            <person name="Guillou S."/>
            <person name="Cros-Aarteil S."/>
            <person name="Calhoun S."/>
            <person name="Haridas S."/>
            <person name="Kuo A."/>
            <person name="Mondo S."/>
            <person name="Pangilinan J."/>
            <person name="Riley R."/>
            <person name="Labutti K."/>
            <person name="Andreopoulos B."/>
            <person name="Lipzen A."/>
            <person name="Chen C."/>
            <person name="Yanf M."/>
            <person name="Daum C."/>
            <person name="Ng V."/>
            <person name="Clum A."/>
            <person name="Ohm R."/>
            <person name="Martin F."/>
            <person name="Silar P."/>
            <person name="Natvig D."/>
            <person name="Lalanne C."/>
            <person name="Gautier V."/>
            <person name="Ament-Velasquez S.L."/>
            <person name="Kruys A."/>
            <person name="Hutchinson M.I."/>
            <person name="Powell A.J."/>
            <person name="Barry K."/>
            <person name="Miller A.N."/>
            <person name="Grigoriev I.V."/>
            <person name="Debuchy R."/>
            <person name="Gladieux P."/>
            <person name="Thoren M.H."/>
            <person name="Johannesson H."/>
        </authorList>
    </citation>
    <scope>NUCLEOTIDE SEQUENCE</scope>
    <source>
        <strain evidence="2">CBS 508.74</strain>
    </source>
</reference>
<reference evidence="2" key="1">
    <citation type="journal article" date="2023" name="Mol. Phylogenet. Evol.">
        <title>Genome-scale phylogeny and comparative genomics of the fungal order Sordariales.</title>
        <authorList>
            <person name="Hensen N."/>
            <person name="Bonometti L."/>
            <person name="Westerberg I."/>
            <person name="Brannstrom I.O."/>
            <person name="Guillou S."/>
            <person name="Cros-Aarteil S."/>
            <person name="Calhoun S."/>
            <person name="Haridas S."/>
            <person name="Kuo A."/>
            <person name="Mondo S."/>
            <person name="Pangilinan J."/>
            <person name="Riley R."/>
            <person name="LaButti K."/>
            <person name="Andreopoulos B."/>
            <person name="Lipzen A."/>
            <person name="Chen C."/>
            <person name="Yan M."/>
            <person name="Daum C."/>
            <person name="Ng V."/>
            <person name="Clum A."/>
            <person name="Steindorff A."/>
            <person name="Ohm R.A."/>
            <person name="Martin F."/>
            <person name="Silar P."/>
            <person name="Natvig D.O."/>
            <person name="Lalanne C."/>
            <person name="Gautier V."/>
            <person name="Ament-Velasquez S.L."/>
            <person name="Kruys A."/>
            <person name="Hutchinson M.I."/>
            <person name="Powell A.J."/>
            <person name="Barry K."/>
            <person name="Miller A.N."/>
            <person name="Grigoriev I.V."/>
            <person name="Debuchy R."/>
            <person name="Gladieux P."/>
            <person name="Hiltunen Thoren M."/>
            <person name="Johannesson H."/>
        </authorList>
    </citation>
    <scope>NUCLEOTIDE SEQUENCE</scope>
    <source>
        <strain evidence="2">CBS 508.74</strain>
    </source>
</reference>